<dbReference type="SUPFAM" id="SSF158997">
    <property type="entry name" value="Trm112p-like"/>
    <property type="match status" value="1"/>
</dbReference>
<gene>
    <name evidence="2" type="ORF">SCA03_44210</name>
</gene>
<keyword evidence="3" id="KW-1185">Reference proteome</keyword>
<sequence>MGAGGPAASVVPLVRPGGTLTATAATPAPEDTMPLEAGLLEILACPACHAPLREEGDELHCTGGSGCGLIYPVRDGIPVLLVDEARRPA</sequence>
<name>A0A4Y3R7P2_STRCI</name>
<reference evidence="2 3" key="1">
    <citation type="submission" date="2019-06" db="EMBL/GenBank/DDBJ databases">
        <title>Whole genome shotgun sequence of Streptomyces cacaoi subsp. cacaoi NBRC 12748.</title>
        <authorList>
            <person name="Hosoyama A."/>
            <person name="Uohara A."/>
            <person name="Ohji S."/>
            <person name="Ichikawa N."/>
        </authorList>
    </citation>
    <scope>NUCLEOTIDE SEQUENCE [LARGE SCALE GENOMIC DNA]</scope>
    <source>
        <strain evidence="2 3">NBRC 12748</strain>
    </source>
</reference>
<accession>A0A4Y3R7P2</accession>
<comment type="similarity">
    <text evidence="1">Belongs to the UPF0434 family.</text>
</comment>
<comment type="caution">
    <text evidence="2">The sequence shown here is derived from an EMBL/GenBank/DDBJ whole genome shotgun (WGS) entry which is preliminary data.</text>
</comment>
<evidence type="ECO:0000313" key="3">
    <source>
        <dbReference type="Proteomes" id="UP000319210"/>
    </source>
</evidence>
<organism evidence="2 3">
    <name type="scientific">Streptomyces cacaoi</name>
    <dbReference type="NCBI Taxonomy" id="1898"/>
    <lineage>
        <taxon>Bacteria</taxon>
        <taxon>Bacillati</taxon>
        <taxon>Actinomycetota</taxon>
        <taxon>Actinomycetes</taxon>
        <taxon>Kitasatosporales</taxon>
        <taxon>Streptomycetaceae</taxon>
        <taxon>Streptomyces</taxon>
    </lineage>
</organism>
<proteinExistence type="inferred from homology"/>
<dbReference type="AlphaFoldDB" id="A0A4Y3R7P2"/>
<protein>
    <recommendedName>
        <fullName evidence="1">UPF0434 protein SCA03_44210</fullName>
    </recommendedName>
</protein>
<dbReference type="HAMAP" id="MF_01187">
    <property type="entry name" value="UPF0434"/>
    <property type="match status" value="1"/>
</dbReference>
<evidence type="ECO:0000313" key="2">
    <source>
        <dbReference type="EMBL" id="GEB51870.1"/>
    </source>
</evidence>
<dbReference type="InterPro" id="IPR005651">
    <property type="entry name" value="Trm112-like"/>
</dbReference>
<dbReference type="Proteomes" id="UP000319210">
    <property type="component" value="Unassembled WGS sequence"/>
</dbReference>
<dbReference type="Pfam" id="PF03966">
    <property type="entry name" value="Trm112p"/>
    <property type="match status" value="1"/>
</dbReference>
<evidence type="ECO:0000256" key="1">
    <source>
        <dbReference type="HAMAP-Rule" id="MF_01187"/>
    </source>
</evidence>
<dbReference type="Gene3D" id="2.20.25.10">
    <property type="match status" value="1"/>
</dbReference>
<dbReference type="EMBL" id="BJMM01000024">
    <property type="protein sequence ID" value="GEB51870.1"/>
    <property type="molecule type" value="Genomic_DNA"/>
</dbReference>